<name>A0ABY6BP71_9GAMM</name>
<keyword evidence="2" id="KW-1185">Reference proteome</keyword>
<evidence type="ECO:0000313" key="1">
    <source>
        <dbReference type="EMBL" id="UXI69567.1"/>
    </source>
</evidence>
<reference evidence="1" key="1">
    <citation type="submission" date="2022-09" db="EMBL/GenBank/DDBJ databases">
        <title>Tahibacter sp. nov., isolated from a fresh water.</title>
        <authorList>
            <person name="Baek J.H."/>
            <person name="Lee J.K."/>
            <person name="Kim J.M."/>
            <person name="Jeon C.O."/>
        </authorList>
    </citation>
    <scope>NUCLEOTIDE SEQUENCE</scope>
    <source>
        <strain evidence="1">W38</strain>
    </source>
</reference>
<dbReference type="SUPFAM" id="SSF53335">
    <property type="entry name" value="S-adenosyl-L-methionine-dependent methyltransferases"/>
    <property type="match status" value="1"/>
</dbReference>
<dbReference type="PANTHER" id="PTHR37426">
    <property type="entry name" value="RIBOSOMAL RNA LARGE SUBUNIT METHYLTRANSFERASE J"/>
    <property type="match status" value="1"/>
</dbReference>
<evidence type="ECO:0000313" key="2">
    <source>
        <dbReference type="Proteomes" id="UP001064632"/>
    </source>
</evidence>
<gene>
    <name evidence="1" type="primary">rlmJ</name>
    <name evidence="1" type="ORF">N4264_07965</name>
</gene>
<organism evidence="1 2">
    <name type="scientific">Tahibacter amnicola</name>
    <dbReference type="NCBI Taxonomy" id="2976241"/>
    <lineage>
        <taxon>Bacteria</taxon>
        <taxon>Pseudomonadati</taxon>
        <taxon>Pseudomonadota</taxon>
        <taxon>Gammaproteobacteria</taxon>
        <taxon>Lysobacterales</taxon>
        <taxon>Rhodanobacteraceae</taxon>
        <taxon>Tahibacter</taxon>
    </lineage>
</organism>
<dbReference type="Gene3D" id="3.40.50.150">
    <property type="entry name" value="Vaccinia Virus protein VP39"/>
    <property type="match status" value="1"/>
</dbReference>
<proteinExistence type="predicted"/>
<dbReference type="Pfam" id="PF04378">
    <property type="entry name" value="RsmJ"/>
    <property type="match status" value="1"/>
</dbReference>
<dbReference type="InterPro" id="IPR029063">
    <property type="entry name" value="SAM-dependent_MTases_sf"/>
</dbReference>
<protein>
    <submittedName>
        <fullName evidence="1">23S rRNA (Adenine(2030)-N(6))-methyltransferase RlmJ</fullName>
    </submittedName>
</protein>
<dbReference type="Proteomes" id="UP001064632">
    <property type="component" value="Chromosome"/>
</dbReference>
<sequence length="108" mass="12030">MNYRHAFHAGNFADVLKHCVLVALLESLKQKQAPFCYIDTHAGSGRYDLHGEDALKTREHADGILRLLDAARLPSALHVYLNLVRAMNSHRPAHDLAVYPGSPCWPAC</sequence>
<accession>A0ABY6BP71</accession>
<dbReference type="EMBL" id="CP104694">
    <property type="protein sequence ID" value="UXI69567.1"/>
    <property type="molecule type" value="Genomic_DNA"/>
</dbReference>
<dbReference type="InterPro" id="IPR007473">
    <property type="entry name" value="RlmJ"/>
</dbReference>
<dbReference type="PANTHER" id="PTHR37426:SF1">
    <property type="entry name" value="RIBOSOMAL RNA LARGE SUBUNIT METHYLTRANSFERASE J"/>
    <property type="match status" value="1"/>
</dbReference>